<sequence length="308" mass="31486">MSPPVQHACSFLFVPADRPEQLPKALASGADMVIADWEDAVAPAHKASARQALAGAVAQLAPAQRARLLVRINAEGTPWFRDDLAALALLVGQGCAGAMVPKAEGASTLVAVAHTAGSGAALLPLVESVAGYDALPALAGAPQVARLAFGHLDFQADAGMDCQAGADGHGDEGDEHELLPVRLALVLASRRARIAPPLDGVTVDLQGSTRLARDARRARRMGFGGKLCIHPSQVAPLHAAFDPDEAAVAQAWRVLQALHAAGGGAVALDGRMIDGPVLRQAQQTLARHELACARAAGHPVAGAGATLA</sequence>
<dbReference type="EMBL" id="FNHP01000002">
    <property type="protein sequence ID" value="SDM08540.1"/>
    <property type="molecule type" value="Genomic_DNA"/>
</dbReference>
<dbReference type="GO" id="GO:0006107">
    <property type="term" value="P:oxaloacetate metabolic process"/>
    <property type="evidence" value="ECO:0007669"/>
    <property type="project" value="TreeGrafter"/>
</dbReference>
<keyword evidence="8" id="KW-1185">Reference proteome</keyword>
<protein>
    <submittedName>
        <fullName evidence="7">Citrate lyase subunit beta / citryl-CoA lyase</fullName>
    </submittedName>
</protein>
<evidence type="ECO:0000256" key="2">
    <source>
        <dbReference type="ARBA" id="ARBA00022723"/>
    </source>
</evidence>
<name>A0A1G9QCA3_9BURK</name>
<keyword evidence="7" id="KW-0456">Lyase</keyword>
<evidence type="ECO:0000313" key="8">
    <source>
        <dbReference type="Proteomes" id="UP000198552"/>
    </source>
</evidence>
<dbReference type="AlphaFoldDB" id="A0A1G9QCA3"/>
<feature type="domain" description="HpcH/HpaI aldolase/citrate lyase" evidence="6">
    <location>
        <begin position="10"/>
        <end position="231"/>
    </location>
</feature>
<gene>
    <name evidence="7" type="ORF">SAMN05428957_102210</name>
</gene>
<dbReference type="GO" id="GO:0016829">
    <property type="term" value="F:lyase activity"/>
    <property type="evidence" value="ECO:0007669"/>
    <property type="project" value="UniProtKB-KW"/>
</dbReference>
<dbReference type="InterPro" id="IPR040442">
    <property type="entry name" value="Pyrv_kinase-like_dom_sf"/>
</dbReference>
<dbReference type="GO" id="GO:0000287">
    <property type="term" value="F:magnesium ion binding"/>
    <property type="evidence" value="ECO:0007669"/>
    <property type="project" value="TreeGrafter"/>
</dbReference>
<organism evidence="7 8">
    <name type="scientific">Oryzisolibacter propanilivorax</name>
    <dbReference type="NCBI Taxonomy" id="1527607"/>
    <lineage>
        <taxon>Bacteria</taxon>
        <taxon>Pseudomonadati</taxon>
        <taxon>Pseudomonadota</taxon>
        <taxon>Betaproteobacteria</taxon>
        <taxon>Burkholderiales</taxon>
        <taxon>Comamonadaceae</taxon>
        <taxon>Oryzisolibacter</taxon>
    </lineage>
</organism>
<feature type="binding site" evidence="4">
    <location>
        <position position="127"/>
    </location>
    <ligand>
        <name>substrate</name>
    </ligand>
</feature>
<keyword evidence="3 5" id="KW-0460">Magnesium</keyword>
<comment type="cofactor">
    <cofactor evidence="1">
        <name>Mg(2+)</name>
        <dbReference type="ChEBI" id="CHEBI:18420"/>
    </cofactor>
</comment>
<evidence type="ECO:0000256" key="5">
    <source>
        <dbReference type="PIRSR" id="PIRSR015582-2"/>
    </source>
</evidence>
<feature type="binding site" evidence="4">
    <location>
        <position position="71"/>
    </location>
    <ligand>
        <name>substrate</name>
    </ligand>
</feature>
<dbReference type="OrthoDB" id="348111at2"/>
<evidence type="ECO:0000256" key="3">
    <source>
        <dbReference type="ARBA" id="ARBA00022842"/>
    </source>
</evidence>
<dbReference type="InterPro" id="IPR015813">
    <property type="entry name" value="Pyrv/PenolPyrv_kinase-like_dom"/>
</dbReference>
<evidence type="ECO:0000259" key="6">
    <source>
        <dbReference type="Pfam" id="PF03328"/>
    </source>
</evidence>
<proteinExistence type="predicted"/>
<feature type="binding site" evidence="5">
    <location>
        <position position="127"/>
    </location>
    <ligand>
        <name>Mg(2+)</name>
        <dbReference type="ChEBI" id="CHEBI:18420"/>
    </ligand>
</feature>
<dbReference type="PANTHER" id="PTHR32308:SF10">
    <property type="entry name" value="CITRATE LYASE SUBUNIT BETA"/>
    <property type="match status" value="1"/>
</dbReference>
<dbReference type="PIRSF" id="PIRSF015582">
    <property type="entry name" value="Cit_lyase_B"/>
    <property type="match status" value="1"/>
</dbReference>
<dbReference type="RefSeq" id="WP_091566874.1">
    <property type="nucleotide sequence ID" value="NZ_FNHP01000002.1"/>
</dbReference>
<dbReference type="Gene3D" id="3.20.20.60">
    <property type="entry name" value="Phosphoenolpyruvate-binding domains"/>
    <property type="match status" value="1"/>
</dbReference>
<dbReference type="Pfam" id="PF03328">
    <property type="entry name" value="HpcH_HpaI"/>
    <property type="match status" value="1"/>
</dbReference>
<dbReference type="Proteomes" id="UP000198552">
    <property type="component" value="Unassembled WGS sequence"/>
</dbReference>
<dbReference type="InterPro" id="IPR011206">
    <property type="entry name" value="Citrate_lyase_beta/mcl1/mcl2"/>
</dbReference>
<dbReference type="STRING" id="1527607.SAMN05428957_102210"/>
<evidence type="ECO:0000256" key="1">
    <source>
        <dbReference type="ARBA" id="ARBA00001946"/>
    </source>
</evidence>
<dbReference type="PANTHER" id="PTHR32308">
    <property type="entry name" value="LYASE BETA SUBUNIT, PUTATIVE (AFU_ORTHOLOGUE AFUA_4G13030)-RELATED"/>
    <property type="match status" value="1"/>
</dbReference>
<evidence type="ECO:0000256" key="4">
    <source>
        <dbReference type="PIRSR" id="PIRSR015582-1"/>
    </source>
</evidence>
<evidence type="ECO:0000313" key="7">
    <source>
        <dbReference type="EMBL" id="SDM08540.1"/>
    </source>
</evidence>
<accession>A0A1G9QCA3</accession>
<dbReference type="SUPFAM" id="SSF51621">
    <property type="entry name" value="Phosphoenolpyruvate/pyruvate domain"/>
    <property type="match status" value="1"/>
</dbReference>
<feature type="binding site" evidence="5">
    <location>
        <position position="153"/>
    </location>
    <ligand>
        <name>Mg(2+)</name>
        <dbReference type="ChEBI" id="CHEBI:18420"/>
    </ligand>
</feature>
<dbReference type="InterPro" id="IPR005000">
    <property type="entry name" value="Aldolase/citrate-lyase_domain"/>
</dbReference>
<keyword evidence="2 5" id="KW-0479">Metal-binding</keyword>
<reference evidence="8" key="1">
    <citation type="submission" date="2016-10" db="EMBL/GenBank/DDBJ databases">
        <authorList>
            <person name="Varghese N."/>
            <person name="Submissions S."/>
        </authorList>
    </citation>
    <scope>NUCLEOTIDE SEQUENCE [LARGE SCALE GENOMIC DNA]</scope>
    <source>
        <strain evidence="8">EPL6</strain>
    </source>
</reference>